<accession>A0A067W9T4</accession>
<evidence type="ECO:0000256" key="1">
    <source>
        <dbReference type="SAM" id="Phobius"/>
    </source>
</evidence>
<dbReference type="Proteomes" id="UP000027015">
    <property type="component" value="Unassembled WGS sequence"/>
</dbReference>
<dbReference type="EMBL" id="AHPL01000001">
    <property type="protein sequence ID" value="KEC56569.1"/>
    <property type="molecule type" value="Genomic_DNA"/>
</dbReference>
<comment type="caution">
    <text evidence="2">The sequence shown here is derived from an EMBL/GenBank/DDBJ whole genome shotgun (WGS) entry which is preliminary data.</text>
</comment>
<evidence type="ECO:0000313" key="3">
    <source>
        <dbReference type="Proteomes" id="UP000027015"/>
    </source>
</evidence>
<proteinExistence type="predicted"/>
<name>A0A067W9T4_9HYPH</name>
<keyword evidence="3" id="KW-1185">Reference proteome</keyword>
<evidence type="ECO:0000313" key="2">
    <source>
        <dbReference type="EMBL" id="KEC56569.1"/>
    </source>
</evidence>
<gene>
    <name evidence="2" type="ORF">O9A_00063</name>
</gene>
<keyword evidence="1" id="KW-0472">Membrane</keyword>
<sequence>MTLFTILLAGLAIVGLITLVIFNNMIIVGGLVLIFYQVCEISLSYE</sequence>
<protein>
    <submittedName>
        <fullName evidence="2">Uncharacterized protein</fullName>
    </submittedName>
</protein>
<dbReference type="AlphaFoldDB" id="A0A067W9T4"/>
<keyword evidence="1" id="KW-0812">Transmembrane</keyword>
<keyword evidence="1" id="KW-1133">Transmembrane helix</keyword>
<dbReference type="HOGENOM" id="CLU_3180611_0_0_5"/>
<feature type="transmembrane region" description="Helical" evidence="1">
    <location>
        <begin position="6"/>
        <end position="36"/>
    </location>
</feature>
<dbReference type="PATRIC" id="fig|1134510.3.peg.90"/>
<organism evidence="2 3">
    <name type="scientific">Bartonella koehlerae C-29</name>
    <dbReference type="NCBI Taxonomy" id="1134510"/>
    <lineage>
        <taxon>Bacteria</taxon>
        <taxon>Pseudomonadati</taxon>
        <taxon>Pseudomonadota</taxon>
        <taxon>Alphaproteobacteria</taxon>
        <taxon>Hyphomicrobiales</taxon>
        <taxon>Bartonellaceae</taxon>
        <taxon>Bartonella</taxon>
    </lineage>
</organism>
<reference evidence="2 3" key="1">
    <citation type="submission" date="2012-04" db="EMBL/GenBank/DDBJ databases">
        <title>The Genome Sequence of Bartonella koehlerae C-29.</title>
        <authorList>
            <consortium name="The Broad Institute Genome Sequencing Platform"/>
            <consortium name="The Broad Institute Genome Sequencing Center for Infectious Disease"/>
            <person name="Feldgarden M."/>
            <person name="Kirby J."/>
            <person name="Kosoy M."/>
            <person name="Birtles R."/>
            <person name="Probert W.S."/>
            <person name="Chiaraviglio L."/>
            <person name="Walker B."/>
            <person name="Young S.K."/>
            <person name="Zeng Q."/>
            <person name="Gargeya S."/>
            <person name="Fitzgerald M."/>
            <person name="Haas B."/>
            <person name="Abouelleil A."/>
            <person name="Alvarado L."/>
            <person name="Arachchi H.M."/>
            <person name="Berlin A.M."/>
            <person name="Chapman S.B."/>
            <person name="Goldberg J."/>
            <person name="Griggs A."/>
            <person name="Gujja S."/>
            <person name="Hansen M."/>
            <person name="Howarth C."/>
            <person name="Imamovic A."/>
            <person name="Larimer J."/>
            <person name="McCowen C."/>
            <person name="Montmayeur A."/>
            <person name="Murphy C."/>
            <person name="Neiman D."/>
            <person name="Pearson M."/>
            <person name="Priest M."/>
            <person name="Roberts A."/>
            <person name="Saif S."/>
            <person name="Shea T."/>
            <person name="Sisk P."/>
            <person name="Sykes S."/>
            <person name="Wortman J."/>
            <person name="Nusbaum C."/>
            <person name="Birren B."/>
        </authorList>
    </citation>
    <scope>NUCLEOTIDE SEQUENCE [LARGE SCALE GENOMIC DNA]</scope>
    <source>
        <strain evidence="2 3">C-29</strain>
    </source>
</reference>